<feature type="compositionally biased region" description="Pro residues" evidence="1">
    <location>
        <begin position="152"/>
        <end position="166"/>
    </location>
</feature>
<dbReference type="Gene3D" id="3.40.50.2000">
    <property type="entry name" value="Glycogen Phosphorylase B"/>
    <property type="match status" value="2"/>
</dbReference>
<feature type="region of interest" description="Disordered" evidence="1">
    <location>
        <begin position="798"/>
        <end position="828"/>
    </location>
</feature>
<feature type="region of interest" description="Disordered" evidence="1">
    <location>
        <begin position="90"/>
        <end position="130"/>
    </location>
</feature>
<dbReference type="Proteomes" id="UP000747110">
    <property type="component" value="Unassembled WGS sequence"/>
</dbReference>
<keyword evidence="4" id="KW-1185">Reference proteome</keyword>
<feature type="compositionally biased region" description="Basic and acidic residues" evidence="1">
    <location>
        <begin position="199"/>
        <end position="208"/>
    </location>
</feature>
<evidence type="ECO:0000313" key="3">
    <source>
        <dbReference type="EMBL" id="GIL92106.1"/>
    </source>
</evidence>
<feature type="compositionally biased region" description="Low complexity" evidence="1">
    <location>
        <begin position="626"/>
        <end position="642"/>
    </location>
</feature>
<feature type="region of interest" description="Disordered" evidence="1">
    <location>
        <begin position="195"/>
        <end position="249"/>
    </location>
</feature>
<dbReference type="Pfam" id="PF06722">
    <property type="entry name" value="EryCIII-like_C"/>
    <property type="match status" value="1"/>
</dbReference>
<feature type="region of interest" description="Disordered" evidence="1">
    <location>
        <begin position="404"/>
        <end position="451"/>
    </location>
</feature>
<feature type="region of interest" description="Disordered" evidence="1">
    <location>
        <begin position="146"/>
        <end position="166"/>
    </location>
</feature>
<dbReference type="EMBL" id="BNCP01000072">
    <property type="protein sequence ID" value="GIL92106.1"/>
    <property type="molecule type" value="Genomic_DNA"/>
</dbReference>
<dbReference type="PANTHER" id="PTHR48050:SF11">
    <property type="entry name" value="GLYCOSYLTRANSFERASE"/>
    <property type="match status" value="1"/>
</dbReference>
<dbReference type="InterPro" id="IPR050426">
    <property type="entry name" value="Glycosyltransferase_28"/>
</dbReference>
<evidence type="ECO:0000256" key="1">
    <source>
        <dbReference type="SAM" id="MobiDB-lite"/>
    </source>
</evidence>
<dbReference type="OrthoDB" id="5835829at2759"/>
<sequence length="882" mass="95024">MMMPNAIIPHQFHVCCVALGTRGDVQPVACIASHLQRTYDHVSVSFITHAAHESWLDSGTYTILKGRVAYIASHPAGGCWAPPAAPPPTPGLHSYSGPSVAAKSPYITGQGDSTGQGQEHGDTSITQPDPRVIEAICNRISAVMDDVSEPSAPSPPLPQSPPLLLEPPLCPPPPALCTTLGQRVRMLRRRLLSQPAHEGALHLHDGVKKPRSRGSQAPVPRHQAGTEEPKEEEHGGEVEEEEQQQQQPKEQRHVILFNLFALEAYHAAEALGLPCAVAAPYMIPYRCPAGFIGMFRQELPDLYDALSWSEKLQQLQQQQQQELPADAGPGCGAVAVTVIDTEMAVRAELAPKPREASKQWLRHPRITFSEVTHWMWPLFTERWGEWRRTVLGLPALPLHRRRVKTHGSEHNWPGGTGGAGVAKGKPEQDNDNDDDGEPENVDSDDGEEALPLECLPPAPPLLYGFSELLVPRPAYWPRSVTVCGFWQPSLEWFAGQQLPTELAEVLGAAAPAATTATATAPIIRSPALPSPPSPPSSTDSRWCLVDFGSCGRMGFIPAPLETLTLLDAVLRLLDMKALLLTGGWQPFHRAAAELHESSSRASQTLCRQPQKHGQEEQGEQGEQGKELPQQQPAPPEQRVQPQLVGRGKRRRELEMEPDVDAGVEAAAEQLGAGSTSVAAVRLVQNTAIDAAAAAVEGCSKEAAAKPSQLPLEPQPPRIHLYGGDVAHQLVLPYCRVVLHHGGSGTTAAALQCGIPQVTCPVHFDQHFWAERVAHLGVASAPLDRRVLFGRPMATAAKDCRHSTTTTTSDASSSARVESPAGHDEVLSSNDPRVVSLTAAFRDALEPSKLTAARMMAQDLAAEGGGLETAARVLLRIAAGHQK</sequence>
<comment type="caution">
    <text evidence="3">The sequence shown here is derived from an EMBL/GenBank/DDBJ whole genome shotgun (WGS) entry which is preliminary data.</text>
</comment>
<accession>A0A8J4FWL1</accession>
<feature type="compositionally biased region" description="Acidic residues" evidence="1">
    <location>
        <begin position="429"/>
        <end position="450"/>
    </location>
</feature>
<name>A0A8J4FWL1_9CHLO</name>
<evidence type="ECO:0000259" key="2">
    <source>
        <dbReference type="Pfam" id="PF06722"/>
    </source>
</evidence>
<dbReference type="GO" id="GO:0016757">
    <property type="term" value="F:glycosyltransferase activity"/>
    <property type="evidence" value="ECO:0007669"/>
    <property type="project" value="UniProtKB-ARBA"/>
</dbReference>
<organism evidence="3 4">
    <name type="scientific">Volvox reticuliferus</name>
    <dbReference type="NCBI Taxonomy" id="1737510"/>
    <lineage>
        <taxon>Eukaryota</taxon>
        <taxon>Viridiplantae</taxon>
        <taxon>Chlorophyta</taxon>
        <taxon>core chlorophytes</taxon>
        <taxon>Chlorophyceae</taxon>
        <taxon>CS clade</taxon>
        <taxon>Chlamydomonadales</taxon>
        <taxon>Volvocaceae</taxon>
        <taxon>Volvox</taxon>
    </lineage>
</organism>
<evidence type="ECO:0000313" key="4">
    <source>
        <dbReference type="Proteomes" id="UP000747110"/>
    </source>
</evidence>
<gene>
    <name evidence="3" type="ORF">Vretifemale_19565</name>
</gene>
<feature type="compositionally biased region" description="Basic and acidic residues" evidence="1">
    <location>
        <begin position="224"/>
        <end position="237"/>
    </location>
</feature>
<dbReference type="InterPro" id="IPR010610">
    <property type="entry name" value="EryCIII-like_C"/>
</dbReference>
<dbReference type="PANTHER" id="PTHR48050">
    <property type="entry name" value="STEROL 3-BETA-GLUCOSYLTRANSFERASE"/>
    <property type="match status" value="1"/>
</dbReference>
<dbReference type="SUPFAM" id="SSF53756">
    <property type="entry name" value="UDP-Glycosyltransferase/glycogen phosphorylase"/>
    <property type="match status" value="1"/>
</dbReference>
<feature type="compositionally biased region" description="Low complexity" evidence="1">
    <location>
        <begin position="802"/>
        <end position="814"/>
    </location>
</feature>
<proteinExistence type="predicted"/>
<reference evidence="3" key="1">
    <citation type="journal article" date="2021" name="Proc. Natl. Acad. Sci. U.S.A.">
        <title>Three genomes in the algal genus Volvox reveal the fate of a haploid sex-determining region after a transition to homothallism.</title>
        <authorList>
            <person name="Yamamoto K."/>
            <person name="Hamaji T."/>
            <person name="Kawai-Toyooka H."/>
            <person name="Matsuzaki R."/>
            <person name="Takahashi F."/>
            <person name="Nishimura Y."/>
            <person name="Kawachi M."/>
            <person name="Noguchi H."/>
            <person name="Minakuchi Y."/>
            <person name="Umen J.G."/>
            <person name="Toyoda A."/>
            <person name="Nozaki H."/>
        </authorList>
    </citation>
    <scope>NUCLEOTIDE SEQUENCE</scope>
    <source>
        <strain evidence="3">NIES-3786</strain>
    </source>
</reference>
<feature type="compositionally biased region" description="Polar residues" evidence="1">
    <location>
        <begin position="110"/>
        <end position="127"/>
    </location>
</feature>
<feature type="region of interest" description="Disordered" evidence="1">
    <location>
        <begin position="595"/>
        <end position="656"/>
    </location>
</feature>
<dbReference type="AlphaFoldDB" id="A0A8J4FWL1"/>
<protein>
    <recommendedName>
        <fullName evidence="2">Erythromycin biosynthesis protein CIII-like C-terminal domain-containing protein</fullName>
    </recommendedName>
</protein>
<feature type="domain" description="Erythromycin biosynthesis protein CIII-like C-terminal" evidence="2">
    <location>
        <begin position="729"/>
        <end position="778"/>
    </location>
</feature>